<dbReference type="GO" id="GO:0016874">
    <property type="term" value="F:ligase activity"/>
    <property type="evidence" value="ECO:0007669"/>
    <property type="project" value="UniProtKB-KW"/>
</dbReference>
<gene>
    <name evidence="8" type="ORF">D623_10003922</name>
</gene>
<dbReference type="GO" id="GO:0042296">
    <property type="term" value="F:ISG15 transferase activity"/>
    <property type="evidence" value="ECO:0007669"/>
    <property type="project" value="TreeGrafter"/>
</dbReference>
<dbReference type="Gene3D" id="3.30.2160.10">
    <property type="entry name" value="Hect, E3 ligase catalytic domain"/>
    <property type="match status" value="2"/>
</dbReference>
<dbReference type="SMART" id="SM00119">
    <property type="entry name" value="HECTc"/>
    <property type="match status" value="1"/>
</dbReference>
<dbReference type="PANTHER" id="PTHR45622:SF7">
    <property type="entry name" value="E3 ISG15--PROTEIN LIGASE HERC5"/>
    <property type="match status" value="1"/>
</dbReference>
<comment type="caution">
    <text evidence="4">Lacks conserved residue(s) required for the propagation of feature annotation.</text>
</comment>
<evidence type="ECO:0000256" key="3">
    <source>
        <dbReference type="ARBA" id="ARBA00022786"/>
    </source>
</evidence>
<dbReference type="InterPro" id="IPR000569">
    <property type="entry name" value="HECT_dom"/>
</dbReference>
<feature type="region of interest" description="Disordered" evidence="5">
    <location>
        <begin position="199"/>
        <end position="232"/>
    </location>
</feature>
<dbReference type="GO" id="GO:0016567">
    <property type="term" value="P:protein ubiquitination"/>
    <property type="evidence" value="ECO:0007669"/>
    <property type="project" value="TreeGrafter"/>
</dbReference>
<dbReference type="GO" id="GO:0005737">
    <property type="term" value="C:cytoplasm"/>
    <property type="evidence" value="ECO:0007669"/>
    <property type="project" value="TreeGrafter"/>
</dbReference>
<organism evidence="8 9">
    <name type="scientific">Myotis brandtii</name>
    <name type="common">Brandt's bat</name>
    <dbReference type="NCBI Taxonomy" id="109478"/>
    <lineage>
        <taxon>Eukaryota</taxon>
        <taxon>Metazoa</taxon>
        <taxon>Chordata</taxon>
        <taxon>Craniata</taxon>
        <taxon>Vertebrata</taxon>
        <taxon>Euteleostomi</taxon>
        <taxon>Mammalia</taxon>
        <taxon>Eutheria</taxon>
        <taxon>Laurasiatheria</taxon>
        <taxon>Chiroptera</taxon>
        <taxon>Yangochiroptera</taxon>
        <taxon>Vespertilionidae</taxon>
        <taxon>Myotis</taxon>
    </lineage>
</organism>
<dbReference type="Pfam" id="PF00632">
    <property type="entry name" value="HECT"/>
    <property type="match status" value="2"/>
</dbReference>
<evidence type="ECO:0000256" key="2">
    <source>
        <dbReference type="ARBA" id="ARBA00022737"/>
    </source>
</evidence>
<accession>S7MQ63</accession>
<evidence type="ECO:0000313" key="9">
    <source>
        <dbReference type="Proteomes" id="UP000052978"/>
    </source>
</evidence>
<dbReference type="EMBL" id="KE161823">
    <property type="protein sequence ID" value="EPQ05570.1"/>
    <property type="molecule type" value="Genomic_DNA"/>
</dbReference>
<evidence type="ECO:0000256" key="5">
    <source>
        <dbReference type="SAM" id="MobiDB-lite"/>
    </source>
</evidence>
<keyword evidence="2" id="KW-0677">Repeat</keyword>
<dbReference type="Gene3D" id="3.30.2410.10">
    <property type="entry name" value="Hect, E3 ligase catalytic domain"/>
    <property type="match status" value="1"/>
</dbReference>
<dbReference type="AlphaFoldDB" id="S7MQ63"/>
<protein>
    <submittedName>
        <fullName evidence="8">E3 ISG15--protein ligase HERC5</fullName>
    </submittedName>
</protein>
<keyword evidence="8" id="KW-0436">Ligase</keyword>
<evidence type="ECO:0000313" key="8">
    <source>
        <dbReference type="EMBL" id="EPQ05570.1"/>
    </source>
</evidence>
<feature type="domain" description="HECT" evidence="7">
    <location>
        <begin position="48"/>
        <end position="94"/>
    </location>
</feature>
<reference evidence="8 9" key="1">
    <citation type="journal article" date="2013" name="Nat. Commun.">
        <title>Genome analysis reveals insights into physiology and longevity of the Brandt's bat Myotis brandtii.</title>
        <authorList>
            <person name="Seim I."/>
            <person name="Fang X."/>
            <person name="Xiong Z."/>
            <person name="Lobanov A.V."/>
            <person name="Huang Z."/>
            <person name="Ma S."/>
            <person name="Feng Y."/>
            <person name="Turanov A.A."/>
            <person name="Zhu Y."/>
            <person name="Lenz T.L."/>
            <person name="Gerashchenko M.V."/>
            <person name="Fan D."/>
            <person name="Hee Yim S."/>
            <person name="Yao X."/>
            <person name="Jordan D."/>
            <person name="Xiong Y."/>
            <person name="Ma Y."/>
            <person name="Lyapunov A.N."/>
            <person name="Chen G."/>
            <person name="Kulakova O.I."/>
            <person name="Sun Y."/>
            <person name="Lee S.G."/>
            <person name="Bronson R.T."/>
            <person name="Moskalev A.A."/>
            <person name="Sunyaev S.R."/>
            <person name="Zhang G."/>
            <person name="Krogh A."/>
            <person name="Wang J."/>
            <person name="Gladyshev V.N."/>
        </authorList>
    </citation>
    <scope>NUCLEOTIDE SEQUENCE [LARGE SCALE GENOMIC DNA]</scope>
</reference>
<dbReference type="Gene3D" id="3.90.1750.10">
    <property type="entry name" value="Hect, E3 ligase catalytic domains"/>
    <property type="match status" value="2"/>
</dbReference>
<evidence type="ECO:0000256" key="6">
    <source>
        <dbReference type="SAM" id="Phobius"/>
    </source>
</evidence>
<dbReference type="GO" id="GO:0006511">
    <property type="term" value="P:ubiquitin-dependent protein catabolic process"/>
    <property type="evidence" value="ECO:0007669"/>
    <property type="project" value="TreeGrafter"/>
</dbReference>
<evidence type="ECO:0000256" key="4">
    <source>
        <dbReference type="PROSITE-ProRule" id="PRU00104"/>
    </source>
</evidence>
<dbReference type="InterPro" id="IPR051709">
    <property type="entry name" value="Ub-ligase/GTPase-reg"/>
</dbReference>
<keyword evidence="6" id="KW-1133">Transmembrane helix</keyword>
<keyword evidence="9" id="KW-1185">Reference proteome</keyword>
<dbReference type="GO" id="GO:0061630">
    <property type="term" value="F:ubiquitin protein ligase activity"/>
    <property type="evidence" value="ECO:0007669"/>
    <property type="project" value="TreeGrafter"/>
</dbReference>
<dbReference type="PANTHER" id="PTHR45622">
    <property type="entry name" value="UBIQUITIN-PROTEIN LIGASE E3A-RELATED"/>
    <property type="match status" value="1"/>
</dbReference>
<dbReference type="GO" id="GO:0032020">
    <property type="term" value="P:ISG15-protein conjugation"/>
    <property type="evidence" value="ECO:0007669"/>
    <property type="project" value="TreeGrafter"/>
</dbReference>
<evidence type="ECO:0000256" key="1">
    <source>
        <dbReference type="ARBA" id="ARBA00022679"/>
    </source>
</evidence>
<keyword evidence="3 4" id="KW-0833">Ubl conjugation pathway</keyword>
<dbReference type="InterPro" id="IPR035983">
    <property type="entry name" value="Hect_E3_ubiquitin_ligase"/>
</dbReference>
<dbReference type="SUPFAM" id="SSF56204">
    <property type="entry name" value="Hect, E3 ligase catalytic domain"/>
    <property type="match status" value="1"/>
</dbReference>
<dbReference type="PROSITE" id="PS50237">
    <property type="entry name" value="HECT"/>
    <property type="match status" value="2"/>
</dbReference>
<keyword evidence="1" id="KW-0808">Transferase</keyword>
<feature type="domain" description="HECT" evidence="7">
    <location>
        <begin position="96"/>
        <end position="191"/>
    </location>
</feature>
<feature type="transmembrane region" description="Helical" evidence="6">
    <location>
        <begin position="48"/>
        <end position="69"/>
    </location>
</feature>
<dbReference type="eggNOG" id="KOG0941">
    <property type="taxonomic scope" value="Eukaryota"/>
</dbReference>
<keyword evidence="6" id="KW-0472">Membrane</keyword>
<evidence type="ECO:0000259" key="7">
    <source>
        <dbReference type="PROSITE" id="PS50237"/>
    </source>
</evidence>
<feature type="compositionally biased region" description="Polar residues" evidence="5">
    <location>
        <begin position="199"/>
        <end position="208"/>
    </location>
</feature>
<proteinExistence type="predicted"/>
<name>S7MQ63_MYOBR</name>
<keyword evidence="6" id="KW-0812">Transmembrane</keyword>
<dbReference type="Proteomes" id="UP000052978">
    <property type="component" value="Unassembled WGS sequence"/>
</dbReference>
<sequence>MELVQMFKRAITAQLRYWAEDAESNCHIKALLEVLKKLHRPKFEKKRYFFFGILCGLILFNGNVANIPFPLALFKKLLDQTPSLEDLKELSPVLGRTDYVSKYVDYIFNISVKAVYEEFQRGFYKVCDKEIIEFFHPEELKDMIIGNTDYDWETFEKNAHYGQGYDNSHPTIVMFWKALHKLTLEEKKKFLGRAQNMVGNGSRQQSTEHGGIGRGGMVEQVSGGARPRRGTSGCHQGELLVVLKIL</sequence>